<accession>A0A1E1WD50</accession>
<protein>
    <submittedName>
        <fullName evidence="1">Uncharacterized protein</fullName>
    </submittedName>
</protein>
<gene>
    <name evidence="1" type="ORF">g.3659</name>
</gene>
<evidence type="ECO:0000313" key="1">
    <source>
        <dbReference type="EMBL" id="JAT84879.1"/>
    </source>
</evidence>
<organism evidence="1">
    <name type="scientific">Pectinophora gossypiella</name>
    <name type="common">Cotton pink bollworm</name>
    <name type="synonym">Depressaria gossypiella</name>
    <dbReference type="NCBI Taxonomy" id="13191"/>
    <lineage>
        <taxon>Eukaryota</taxon>
        <taxon>Metazoa</taxon>
        <taxon>Ecdysozoa</taxon>
        <taxon>Arthropoda</taxon>
        <taxon>Hexapoda</taxon>
        <taxon>Insecta</taxon>
        <taxon>Pterygota</taxon>
        <taxon>Neoptera</taxon>
        <taxon>Endopterygota</taxon>
        <taxon>Lepidoptera</taxon>
        <taxon>Glossata</taxon>
        <taxon>Ditrysia</taxon>
        <taxon>Gelechioidea</taxon>
        <taxon>Gelechiidae</taxon>
        <taxon>Apatetrinae</taxon>
        <taxon>Pectinophora</taxon>
    </lineage>
</organism>
<proteinExistence type="predicted"/>
<reference evidence="1" key="1">
    <citation type="submission" date="2015-09" db="EMBL/GenBank/DDBJ databases">
        <title>De novo assembly of Pectinophora gossypiella (Pink Bollworm) gut transcriptome.</title>
        <authorList>
            <person name="Tassone E.E."/>
        </authorList>
    </citation>
    <scope>NUCLEOTIDE SEQUENCE</scope>
</reference>
<sequence>MPAICVIPSDTATSKTKSKVEDCERKQIKANKIMTTKNQIQLNPKIAKVHSKINEKAMKNRDHDKNKLVNVVKDASKNKQIENNIAVEGRPKLRSKTKVNKHDRKSKSHKSIMCAKKIHKLKKNVKHVFKSLNDIDKQNIDVVLKKFNEDPTGSIKKRCNMLEQKVDDLMRYKKNRKRKIFINETVHYSNVIRNNKNYSIRKKVGEIVIHDYVPLPPKFSPCSLDNRVWDKIKNNPHKSSYDLVKTIFKTQETIEERNQITPRKKIHLSTLPKLPNTISAKPRYIEYEESSQMKPTINPRVDVEEGKQIAPSDDMQLSTLSNLPNDISLRVSNTKYEETPQIRTNVEPGVIIKERKQITHSEDMHLPTLSNLLNDISSKPSYTVQDETPPMPMLTRLTFESHNYDREKNGYQASHNYNKENDGNHRKKSNYMQFISTNSRENFKISERQIQTKTYKSKQFNFRRNKLHEINTNQYKLFNNLYDMEESLYSIEFSKTNSSHQNHVDNPKTNIGLLDLNDKQVDNETYTIDQNDNNKSSRFGSTYMVSIDRSRNNVHNQNFNDPGVYENVEEINRDLDRIYGHSSQYFGNTIRTENVFNDTYNNGDENNMNIVFISKSQEDANIEISVERHINPLAVCETVQSNSDSQENANITKFDDSLFNGDFDIDSFLCDRNAYSERTQAHVEDNNMEFRFSKDEIFDERDMNTINTELANDINNSHTDSCNDNKFRNGNENQVNDVETFNFNARLRFLPKGKLFYGWKGPG</sequence>
<dbReference type="OrthoDB" id="429932at2759"/>
<name>A0A1E1WD50_PECGO</name>
<dbReference type="AlphaFoldDB" id="A0A1E1WD50"/>
<dbReference type="EMBL" id="GDQN01006175">
    <property type="protein sequence ID" value="JAT84879.1"/>
    <property type="molecule type" value="Transcribed_RNA"/>
</dbReference>